<gene>
    <name evidence="9" type="ORF">Rmf_46590</name>
</gene>
<feature type="domain" description="Multidrug resistance protein MdtA-like alpha-helical hairpin" evidence="5">
    <location>
        <begin position="101"/>
        <end position="170"/>
    </location>
</feature>
<dbReference type="Pfam" id="PF25917">
    <property type="entry name" value="BSH_RND"/>
    <property type="match status" value="1"/>
</dbReference>
<dbReference type="NCBIfam" id="TIGR01730">
    <property type="entry name" value="RND_mfp"/>
    <property type="match status" value="1"/>
</dbReference>
<evidence type="ECO:0000259" key="6">
    <source>
        <dbReference type="Pfam" id="PF25917"/>
    </source>
</evidence>
<keyword evidence="10" id="KW-1185">Reference proteome</keyword>
<feature type="region of interest" description="Disordered" evidence="3">
    <location>
        <begin position="369"/>
        <end position="397"/>
    </location>
</feature>
<evidence type="ECO:0000259" key="8">
    <source>
        <dbReference type="Pfam" id="PF25989"/>
    </source>
</evidence>
<reference evidence="9 10" key="1">
    <citation type="journal article" date="2016" name="Microbes Environ.">
        <title>Phylogenetically diverse aerobic anoxygenic phototrophic bacteria isolated from epilithic biofilms in Tama river, Japan.</title>
        <authorList>
            <person name="Hirose S."/>
            <person name="Matsuura K."/>
            <person name="Haruta S."/>
        </authorList>
    </citation>
    <scope>NUCLEOTIDE SEQUENCE [LARGE SCALE GENOMIC DNA]</scope>
    <source>
        <strain evidence="9 10">S08</strain>
    </source>
</reference>
<dbReference type="InterPro" id="IPR058637">
    <property type="entry name" value="YknX-like_C"/>
</dbReference>
<evidence type="ECO:0000313" key="9">
    <source>
        <dbReference type="EMBL" id="BDG74730.1"/>
    </source>
</evidence>
<dbReference type="Proteomes" id="UP000831327">
    <property type="component" value="Chromosome"/>
</dbReference>
<sequence length="397" mass="41782">MNALASLRALAGAAMALLVATVPAAAQFGPQGPPAVGVQVAERRPITETIEFVGRVEATDRVNIRARVTGFLEQRLFREGGDVREGEVLYRIERAPFEAQVEQARANLAGANATLENARVALARARELRQSGTGTQVALDNALALERTAGANVLAAEAAVRVAQINLGYTEITAPIAGQIGRSVLAVGNVVGPDAGTLSTIVSQDPMRVAFAVSQRTALELRNRFEGRGGPAAVLVRIRTTDGRNFPETGRIDFVDNQIDRNTDTILVRALIANPIRQVDGQASSVSPRELVDGQFVSVTVEGAEPVMAITLPRAAVLQDQQGAFVFVVGEGNVATRRNVTLGRSTPERAVIEGGLQGGETVVVEGLQRVRPGQPVNPAPVDAPAPPRPAPQPPGRG</sequence>
<evidence type="ECO:0000256" key="4">
    <source>
        <dbReference type="SAM" id="SignalP"/>
    </source>
</evidence>
<evidence type="ECO:0000256" key="3">
    <source>
        <dbReference type="SAM" id="MobiDB-lite"/>
    </source>
</evidence>
<proteinExistence type="inferred from homology"/>
<dbReference type="EMBL" id="AP025637">
    <property type="protein sequence ID" value="BDG74730.1"/>
    <property type="molecule type" value="Genomic_DNA"/>
</dbReference>
<keyword evidence="2" id="KW-0175">Coiled coil</keyword>
<evidence type="ECO:0000259" key="7">
    <source>
        <dbReference type="Pfam" id="PF25944"/>
    </source>
</evidence>
<dbReference type="PANTHER" id="PTHR30158">
    <property type="entry name" value="ACRA/E-RELATED COMPONENT OF DRUG EFFLUX TRANSPORTER"/>
    <property type="match status" value="1"/>
</dbReference>
<comment type="similarity">
    <text evidence="1">Belongs to the membrane fusion protein (MFP) (TC 8.A.1) family.</text>
</comment>
<evidence type="ECO:0000259" key="5">
    <source>
        <dbReference type="Pfam" id="PF25876"/>
    </source>
</evidence>
<dbReference type="PANTHER" id="PTHR30158:SF3">
    <property type="entry name" value="MULTIDRUG EFFLUX PUMP SUBUNIT ACRA-RELATED"/>
    <property type="match status" value="1"/>
</dbReference>
<dbReference type="Gene3D" id="2.40.30.170">
    <property type="match status" value="1"/>
</dbReference>
<feature type="compositionally biased region" description="Pro residues" evidence="3">
    <location>
        <begin position="375"/>
        <end position="397"/>
    </location>
</feature>
<evidence type="ECO:0000256" key="1">
    <source>
        <dbReference type="ARBA" id="ARBA00009477"/>
    </source>
</evidence>
<accession>A0ABN6P867</accession>
<dbReference type="Gene3D" id="1.10.287.470">
    <property type="entry name" value="Helix hairpin bin"/>
    <property type="match status" value="1"/>
</dbReference>
<feature type="domain" description="Multidrug resistance protein MdtA-like beta-barrel" evidence="7">
    <location>
        <begin position="206"/>
        <end position="275"/>
    </location>
</feature>
<dbReference type="RefSeq" id="WP_244408899.1">
    <property type="nucleotide sequence ID" value="NZ_AP025637.1"/>
</dbReference>
<dbReference type="InterPro" id="IPR058624">
    <property type="entry name" value="MdtA-like_HH"/>
</dbReference>
<organism evidence="9 10">
    <name type="scientific">Roseomonas fluvialis</name>
    <dbReference type="NCBI Taxonomy" id="1750527"/>
    <lineage>
        <taxon>Bacteria</taxon>
        <taxon>Pseudomonadati</taxon>
        <taxon>Pseudomonadota</taxon>
        <taxon>Alphaproteobacteria</taxon>
        <taxon>Acetobacterales</taxon>
        <taxon>Roseomonadaceae</taxon>
        <taxon>Roseomonas</taxon>
    </lineage>
</organism>
<name>A0ABN6P867_9PROT</name>
<feature type="domain" description="YknX-like C-terminal permuted SH3-like" evidence="8">
    <location>
        <begin position="309"/>
        <end position="377"/>
    </location>
</feature>
<protein>
    <submittedName>
        <fullName evidence="9">Hemolysin D</fullName>
    </submittedName>
</protein>
<dbReference type="SUPFAM" id="SSF111369">
    <property type="entry name" value="HlyD-like secretion proteins"/>
    <property type="match status" value="1"/>
</dbReference>
<evidence type="ECO:0000313" key="10">
    <source>
        <dbReference type="Proteomes" id="UP000831327"/>
    </source>
</evidence>
<dbReference type="Gene3D" id="2.40.420.20">
    <property type="match status" value="1"/>
</dbReference>
<feature type="signal peptide" evidence="4">
    <location>
        <begin position="1"/>
        <end position="26"/>
    </location>
</feature>
<feature type="chain" id="PRO_5045862345" evidence="4">
    <location>
        <begin position="27"/>
        <end position="397"/>
    </location>
</feature>
<dbReference type="Pfam" id="PF25876">
    <property type="entry name" value="HH_MFP_RND"/>
    <property type="match status" value="1"/>
</dbReference>
<feature type="coiled-coil region" evidence="2">
    <location>
        <begin position="101"/>
        <end position="128"/>
    </location>
</feature>
<keyword evidence="4" id="KW-0732">Signal</keyword>
<dbReference type="InterPro" id="IPR058625">
    <property type="entry name" value="MdtA-like_BSH"/>
</dbReference>
<dbReference type="Pfam" id="PF25989">
    <property type="entry name" value="YknX_C"/>
    <property type="match status" value="1"/>
</dbReference>
<evidence type="ECO:0000256" key="2">
    <source>
        <dbReference type="SAM" id="Coils"/>
    </source>
</evidence>
<dbReference type="InterPro" id="IPR058626">
    <property type="entry name" value="MdtA-like_b-barrel"/>
</dbReference>
<dbReference type="Pfam" id="PF25944">
    <property type="entry name" value="Beta-barrel_RND"/>
    <property type="match status" value="1"/>
</dbReference>
<dbReference type="Gene3D" id="2.40.50.100">
    <property type="match status" value="1"/>
</dbReference>
<feature type="domain" description="Multidrug resistance protein MdtA-like barrel-sandwich hybrid" evidence="6">
    <location>
        <begin position="61"/>
        <end position="192"/>
    </location>
</feature>
<dbReference type="InterPro" id="IPR006143">
    <property type="entry name" value="RND_pump_MFP"/>
</dbReference>